<proteinExistence type="predicted"/>
<dbReference type="Proteomes" id="UP001144978">
    <property type="component" value="Unassembled WGS sequence"/>
</dbReference>
<reference evidence="1" key="1">
    <citation type="submission" date="2022-08" db="EMBL/GenBank/DDBJ databases">
        <title>Genome Sequence of Pycnoporus sanguineus.</title>
        <authorList>
            <person name="Buettner E."/>
        </authorList>
    </citation>
    <scope>NUCLEOTIDE SEQUENCE</scope>
    <source>
        <strain evidence="1">CG-C14</strain>
    </source>
</reference>
<dbReference type="EMBL" id="JANSHE010000205">
    <property type="protein sequence ID" value="KAJ3014547.1"/>
    <property type="molecule type" value="Genomic_DNA"/>
</dbReference>
<accession>A0ACC1Q8N7</accession>
<gene>
    <name evidence="1" type="ORF">NUW54_g1280</name>
</gene>
<sequence>MGAASATRGRPANPTCEVTVYVYGRNKELPDEILATGIPRDHLIEFVFNQQAIIDALRLDTKARHKDREYVRWDRTINGWSGRATAGFTSTVRASASTVHAPASTVRASASTVRARAPTVHVSASASVASASASVASASASVASASSSRASMSAPEAHGEGAKKAKRERRSSDHFAPTSTKRRKIFVHEDVIDLTLDELEDERPIRQHPLRHTAQGEVGTGPVSSRNPPPSHCTRCAPFDVPEPSREGLSGGQLHLRERTLEFEDNDADIPSKRLRVEDDPQVEQMANAVTAPLEAAHHDDIQMSTADVSPSQDNYETSEEGPDGPPDDHPEPPSEKAPGDKSKTSPSARLAKFAPHHDLILADMFWKDHDPGVPGPCSRPSCTNPATTRCRECRAKAPMCPSCTVEDHINLPLHWIDCWNGTYFERRDLATLGFVIYLGHHGLPCPQLPTANKPIDFIIVHDNGVHACKLIRADLFPATLERTETCFTCELLERFHVDFDISKKSAQDFLRVITRLSGGRTRDGRVKDRYHDFMIASRLYRHLTIVKRSGSPLEVKVPHRDPGDLTVPCFTCPLPGFNLPENWKDTPPKLGYIYRMVLSADGNHSLHKKTKPGDKNDVALSHRHGYFIPHETVASYLQQKYKDTEMTRASVRSQGKRLAVDDVEGDILMTCNDFKVERSQRPGKFRFMDISGILSYTCNHVLFRSGATVDLKRGETWVLNDFALAGALKGTLDLLERGVTYDVVCSYICNIVERFKKSRPDLVPIIEQLKMLLPKMHMHAHQEACQVVYALCYAHGFGLIHGEGVETPWAELNPAGLSTREMTDGARHDALTSLFNYWNWRKVENMGKKPQERCGFARYMLSVDCSTAGHLAKKLGEAYTAQRRTTRYFASLTALAGPDAVMEWISLPSNDDAPTPITYRAKLRAYPDTLYRVRPDNVPSVESAVAQIVQGNTKTTRGSPESNKAAAINQLRNAAALFIRTGIDLEEQLTELRYVRDQRARGIEILDDVLGDRPTWDMFQQKVVKWRKSQRKHMPLLDSLIPISDEYLAADQGERNDSDEEDVDLQEEILGLPSDFNQSERADYDLELLATYELKIRIGMAFDQLGAVRRAVQHRAAHVESKRKNVRGNKNNAAAEQEVRHAAALARLLATRYNHNYDRIGCLRPYGYEAKTDTTPGGRLRRIDLNKDLTISNMVAARTLGESHLSGSWIWSVFDAPQQPHHTRQQNKSKAFNSNTEVDRVQWFRAKAAKHRADEAVNITCAEFRRTSMGYSRYASLWLEAAQRPGICPGQQAYAYKTAAMWDNMRAQCDRKYDESRRADSLPDRLDHTRSIRPYLDKLLDDISAFEPVLKHLEM</sequence>
<comment type="caution">
    <text evidence="1">The sequence shown here is derived from an EMBL/GenBank/DDBJ whole genome shotgun (WGS) entry which is preliminary data.</text>
</comment>
<evidence type="ECO:0000313" key="1">
    <source>
        <dbReference type="EMBL" id="KAJ3014547.1"/>
    </source>
</evidence>
<name>A0ACC1Q8N7_9APHY</name>
<evidence type="ECO:0000313" key="2">
    <source>
        <dbReference type="Proteomes" id="UP001144978"/>
    </source>
</evidence>
<protein>
    <submittedName>
        <fullName evidence="1">Uncharacterized protein</fullName>
    </submittedName>
</protein>
<keyword evidence="2" id="KW-1185">Reference proteome</keyword>
<organism evidence="1 2">
    <name type="scientific">Trametes sanguinea</name>
    <dbReference type="NCBI Taxonomy" id="158606"/>
    <lineage>
        <taxon>Eukaryota</taxon>
        <taxon>Fungi</taxon>
        <taxon>Dikarya</taxon>
        <taxon>Basidiomycota</taxon>
        <taxon>Agaricomycotina</taxon>
        <taxon>Agaricomycetes</taxon>
        <taxon>Polyporales</taxon>
        <taxon>Polyporaceae</taxon>
        <taxon>Trametes</taxon>
    </lineage>
</organism>